<name>A0A815ZVC1_ADIRI</name>
<evidence type="ECO:0000256" key="1">
    <source>
        <dbReference type="SAM" id="Phobius"/>
    </source>
</evidence>
<feature type="transmembrane region" description="Helical" evidence="1">
    <location>
        <begin position="90"/>
        <end position="109"/>
    </location>
</feature>
<keyword evidence="2" id="KW-0732">Signal</keyword>
<organism evidence="4 5">
    <name type="scientific">Adineta ricciae</name>
    <name type="common">Rotifer</name>
    <dbReference type="NCBI Taxonomy" id="249248"/>
    <lineage>
        <taxon>Eukaryota</taxon>
        <taxon>Metazoa</taxon>
        <taxon>Spiralia</taxon>
        <taxon>Gnathifera</taxon>
        <taxon>Rotifera</taxon>
        <taxon>Eurotatoria</taxon>
        <taxon>Bdelloidea</taxon>
        <taxon>Adinetida</taxon>
        <taxon>Adinetidae</taxon>
        <taxon>Adineta</taxon>
    </lineage>
</organism>
<dbReference type="EMBL" id="CAJNOR010006185">
    <property type="protein sequence ID" value="CAF1588253.1"/>
    <property type="molecule type" value="Genomic_DNA"/>
</dbReference>
<sequence>MHVLPNTLLIVTILLFASQYTFGLTCYSCADCGDPFDATSASNITVNGTNLYCKKTQGASIIDRNITDICQPFTVGGNGVQCCQTDFCNGITQIFSSNSLVFIFLIGLISKFM</sequence>
<reference evidence="4" key="1">
    <citation type="submission" date="2021-02" db="EMBL/GenBank/DDBJ databases">
        <authorList>
            <person name="Nowell W R."/>
        </authorList>
    </citation>
    <scope>NUCLEOTIDE SEQUENCE</scope>
</reference>
<comment type="caution">
    <text evidence="4">The sequence shown here is derived from an EMBL/GenBank/DDBJ whole genome shotgun (WGS) entry which is preliminary data.</text>
</comment>
<accession>A0A815ZVC1</accession>
<gene>
    <name evidence="3" type="ORF">EDS130_LOCUS21822</name>
    <name evidence="4" type="ORF">XAT740_LOCUS46269</name>
</gene>
<keyword evidence="1" id="KW-0472">Membrane</keyword>
<keyword evidence="1" id="KW-0812">Transmembrane</keyword>
<dbReference type="EMBL" id="CAJNOJ010000112">
    <property type="protein sequence ID" value="CAF1136004.1"/>
    <property type="molecule type" value="Genomic_DNA"/>
</dbReference>
<feature type="chain" id="PRO_5036229550" evidence="2">
    <location>
        <begin position="24"/>
        <end position="113"/>
    </location>
</feature>
<evidence type="ECO:0000256" key="2">
    <source>
        <dbReference type="SAM" id="SignalP"/>
    </source>
</evidence>
<feature type="signal peptide" evidence="2">
    <location>
        <begin position="1"/>
        <end position="23"/>
    </location>
</feature>
<dbReference type="Proteomes" id="UP000663828">
    <property type="component" value="Unassembled WGS sequence"/>
</dbReference>
<protein>
    <submittedName>
        <fullName evidence="4">Uncharacterized protein</fullName>
    </submittedName>
</protein>
<keyword evidence="5" id="KW-1185">Reference proteome</keyword>
<dbReference type="AlphaFoldDB" id="A0A815ZVC1"/>
<evidence type="ECO:0000313" key="3">
    <source>
        <dbReference type="EMBL" id="CAF1136004.1"/>
    </source>
</evidence>
<keyword evidence="1" id="KW-1133">Transmembrane helix</keyword>
<evidence type="ECO:0000313" key="5">
    <source>
        <dbReference type="Proteomes" id="UP000663828"/>
    </source>
</evidence>
<proteinExistence type="predicted"/>
<dbReference type="OrthoDB" id="10013904at2759"/>
<evidence type="ECO:0000313" key="4">
    <source>
        <dbReference type="EMBL" id="CAF1588253.1"/>
    </source>
</evidence>
<dbReference type="Proteomes" id="UP000663852">
    <property type="component" value="Unassembled WGS sequence"/>
</dbReference>